<evidence type="ECO:0000256" key="4">
    <source>
        <dbReference type="RuleBase" id="RU363090"/>
    </source>
</evidence>
<dbReference type="Pfam" id="PF03770">
    <property type="entry name" value="IPK"/>
    <property type="match status" value="1"/>
</dbReference>
<keyword evidence="2 4" id="KW-0808">Transferase</keyword>
<evidence type="ECO:0000313" key="6">
    <source>
        <dbReference type="Proteomes" id="UP001608902"/>
    </source>
</evidence>
<reference evidence="5 6" key="1">
    <citation type="submission" date="2024-08" db="EMBL/GenBank/DDBJ databases">
        <title>Gnathostoma spinigerum genome.</title>
        <authorList>
            <person name="Gonzalez-Bertolin B."/>
            <person name="Monzon S."/>
            <person name="Zaballos A."/>
            <person name="Jimenez P."/>
            <person name="Dekumyoy P."/>
            <person name="Varona S."/>
            <person name="Cuesta I."/>
            <person name="Sumanam S."/>
            <person name="Adisakwattana P."/>
            <person name="Gasser R.B."/>
            <person name="Hernandez-Gonzalez A."/>
            <person name="Young N.D."/>
            <person name="Perteguer M.J."/>
        </authorList>
    </citation>
    <scope>NUCLEOTIDE SEQUENCE [LARGE SCALE GENOMIC DNA]</scope>
    <source>
        <strain evidence="5">AL3</strain>
        <tissue evidence="5">Liver</tissue>
    </source>
</reference>
<dbReference type="Proteomes" id="UP001608902">
    <property type="component" value="Unassembled WGS sequence"/>
</dbReference>
<organism evidence="5 6">
    <name type="scientific">Gnathostoma spinigerum</name>
    <dbReference type="NCBI Taxonomy" id="75299"/>
    <lineage>
        <taxon>Eukaryota</taxon>
        <taxon>Metazoa</taxon>
        <taxon>Ecdysozoa</taxon>
        <taxon>Nematoda</taxon>
        <taxon>Chromadorea</taxon>
        <taxon>Rhabditida</taxon>
        <taxon>Spirurina</taxon>
        <taxon>Gnathostomatomorpha</taxon>
        <taxon>Gnathostomatoidea</taxon>
        <taxon>Gnathostomatidae</taxon>
        <taxon>Gnathostoma</taxon>
    </lineage>
</organism>
<evidence type="ECO:0000313" key="5">
    <source>
        <dbReference type="EMBL" id="MFH4973877.1"/>
    </source>
</evidence>
<keyword evidence="3 4" id="KW-0418">Kinase</keyword>
<dbReference type="PANTHER" id="PTHR12400">
    <property type="entry name" value="INOSITOL POLYPHOSPHATE KINASE"/>
    <property type="match status" value="1"/>
</dbReference>
<dbReference type="InterPro" id="IPR005522">
    <property type="entry name" value="IPK"/>
</dbReference>
<comment type="caution">
    <text evidence="5">The sequence shown here is derived from an EMBL/GenBank/DDBJ whole genome shotgun (WGS) entry which is preliminary data.</text>
</comment>
<proteinExistence type="inferred from homology"/>
<dbReference type="Gene3D" id="3.30.470.160">
    <property type="entry name" value="Inositol polyphosphate kinase"/>
    <property type="match status" value="1"/>
</dbReference>
<evidence type="ECO:0000256" key="3">
    <source>
        <dbReference type="ARBA" id="ARBA00022777"/>
    </source>
</evidence>
<dbReference type="AlphaFoldDB" id="A0ABD6EB17"/>
<dbReference type="GO" id="GO:0016301">
    <property type="term" value="F:kinase activity"/>
    <property type="evidence" value="ECO:0007669"/>
    <property type="project" value="UniProtKB-KW"/>
</dbReference>
<accession>A0ABD6EB17</accession>
<protein>
    <recommendedName>
        <fullName evidence="4">Kinase</fullName>
        <ecNumber evidence="4">2.7.-.-</ecNumber>
    </recommendedName>
</protein>
<keyword evidence="6" id="KW-1185">Reference proteome</keyword>
<comment type="similarity">
    <text evidence="1 4">Belongs to the inositol phosphokinase (IPK) family.</text>
</comment>
<dbReference type="SUPFAM" id="SSF56104">
    <property type="entry name" value="SAICAR synthase-like"/>
    <property type="match status" value="1"/>
</dbReference>
<sequence length="310" mass="35946">MESKLNYYLEFLSKVSADTMAITALPLDCWLKERLKNWVQLSGHEGSIVPATDRTLWKRRSCIGYNEGDAYERLSKDALLVGLIPKFYQQREYKDEKFIEIEDLTSGFRNPAVMDVKMGTRTFLECEVKNEKLRSDLYEKMIAIDANEPTEEEHLAKAITKLRYMQFRESESSTATLGFRIEAAKTPDDILKKSFKKVKTKEEVMAAFMAFFGRKSSTLCPQLLVRLRQIRDAIERSTFFKHHEVVGSSLLFVYDENNVGVWMIDFAKTLPIEGRVISHRIPWKMGNHEDGYLIGLNSLIEIFEELSQKR</sequence>
<dbReference type="PANTHER" id="PTHR12400:SF26">
    <property type="entry name" value="KINASE"/>
    <property type="match status" value="1"/>
</dbReference>
<dbReference type="EMBL" id="JBGFUD010000171">
    <property type="protein sequence ID" value="MFH4973877.1"/>
    <property type="molecule type" value="Genomic_DNA"/>
</dbReference>
<dbReference type="InterPro" id="IPR038286">
    <property type="entry name" value="IPK_sf"/>
</dbReference>
<evidence type="ECO:0000256" key="1">
    <source>
        <dbReference type="ARBA" id="ARBA00007374"/>
    </source>
</evidence>
<dbReference type="EC" id="2.7.-.-" evidence="4"/>
<gene>
    <name evidence="5" type="ORF">AB6A40_000586</name>
</gene>
<name>A0ABD6EB17_9BILA</name>
<evidence type="ECO:0000256" key="2">
    <source>
        <dbReference type="ARBA" id="ARBA00022679"/>
    </source>
</evidence>